<protein>
    <submittedName>
        <fullName evidence="2">Uncharacterized protein</fullName>
    </submittedName>
</protein>
<sequence length="252" mass="28799">MAPLASTTHHQLHPSLTFPHQAQMPGGRPKKYFTPEEARQAHLISKAAYRQRNLEEERAKSRCRSMKAARIARNIKKEPQTVESGTQKTAKKGSVLNSNKTSTKTAVKTKKVTFPRDIDLVEAMRQIWQRLFNTSSPPDLDLYFPQRYQAQVSAVKEHGWDEIRGIMNERKTLLEDCEEGRHLAEIALQRVYGKSGKALEKANKIKEDMEGFRKKISSLLSCEDEFEILVNGMGIAEYEHIHNVKGLSWQGR</sequence>
<feature type="region of interest" description="Disordered" evidence="1">
    <location>
        <begin position="76"/>
        <end position="102"/>
    </location>
</feature>
<evidence type="ECO:0000313" key="2">
    <source>
        <dbReference type="EMBL" id="KIJ40053.1"/>
    </source>
</evidence>
<organism evidence="2 3">
    <name type="scientific">Sphaerobolus stellatus (strain SS14)</name>
    <dbReference type="NCBI Taxonomy" id="990650"/>
    <lineage>
        <taxon>Eukaryota</taxon>
        <taxon>Fungi</taxon>
        <taxon>Dikarya</taxon>
        <taxon>Basidiomycota</taxon>
        <taxon>Agaricomycotina</taxon>
        <taxon>Agaricomycetes</taxon>
        <taxon>Phallomycetidae</taxon>
        <taxon>Geastrales</taxon>
        <taxon>Sphaerobolaceae</taxon>
        <taxon>Sphaerobolus</taxon>
    </lineage>
</organism>
<reference evidence="2 3" key="1">
    <citation type="submission" date="2014-06" db="EMBL/GenBank/DDBJ databases">
        <title>Evolutionary Origins and Diversification of the Mycorrhizal Mutualists.</title>
        <authorList>
            <consortium name="DOE Joint Genome Institute"/>
            <consortium name="Mycorrhizal Genomics Consortium"/>
            <person name="Kohler A."/>
            <person name="Kuo A."/>
            <person name="Nagy L.G."/>
            <person name="Floudas D."/>
            <person name="Copeland A."/>
            <person name="Barry K.W."/>
            <person name="Cichocki N."/>
            <person name="Veneault-Fourrey C."/>
            <person name="LaButti K."/>
            <person name="Lindquist E.A."/>
            <person name="Lipzen A."/>
            <person name="Lundell T."/>
            <person name="Morin E."/>
            <person name="Murat C."/>
            <person name="Riley R."/>
            <person name="Ohm R."/>
            <person name="Sun H."/>
            <person name="Tunlid A."/>
            <person name="Henrissat B."/>
            <person name="Grigoriev I.V."/>
            <person name="Hibbett D.S."/>
            <person name="Martin F."/>
        </authorList>
    </citation>
    <scope>NUCLEOTIDE SEQUENCE [LARGE SCALE GENOMIC DNA]</scope>
    <source>
        <strain evidence="2 3">SS14</strain>
    </source>
</reference>
<dbReference type="AlphaFoldDB" id="A0A0C9UA97"/>
<dbReference type="Proteomes" id="UP000054279">
    <property type="component" value="Unassembled WGS sequence"/>
</dbReference>
<evidence type="ECO:0000256" key="1">
    <source>
        <dbReference type="SAM" id="MobiDB-lite"/>
    </source>
</evidence>
<proteinExistence type="predicted"/>
<feature type="region of interest" description="Disordered" evidence="1">
    <location>
        <begin position="1"/>
        <end position="30"/>
    </location>
</feature>
<accession>A0A0C9UA97</accession>
<evidence type="ECO:0000313" key="3">
    <source>
        <dbReference type="Proteomes" id="UP000054279"/>
    </source>
</evidence>
<name>A0A0C9UA97_SPHS4</name>
<gene>
    <name evidence="2" type="ORF">M422DRAFT_780860</name>
</gene>
<dbReference type="HOGENOM" id="CLU_1103372_0_0_1"/>
<dbReference type="EMBL" id="KN837147">
    <property type="protein sequence ID" value="KIJ40053.1"/>
    <property type="molecule type" value="Genomic_DNA"/>
</dbReference>
<keyword evidence="3" id="KW-1185">Reference proteome</keyword>